<dbReference type="AlphaFoldDB" id="A0A9X3TVT5"/>
<feature type="signal peptide" evidence="8">
    <location>
        <begin position="1"/>
        <end position="24"/>
    </location>
</feature>
<evidence type="ECO:0000256" key="3">
    <source>
        <dbReference type="ARBA" id="ARBA00022723"/>
    </source>
</evidence>
<dbReference type="GO" id="GO:0042597">
    <property type="term" value="C:periplasmic space"/>
    <property type="evidence" value="ECO:0007669"/>
    <property type="project" value="InterPro"/>
</dbReference>
<reference evidence="9" key="2">
    <citation type="journal article" date="2023" name="Syst. Appl. Microbiol.">
        <title>Govania unica gen. nov., sp. nov., a rare biosphere bacterium that represents a novel family in the class Alphaproteobacteria.</title>
        <authorList>
            <person name="Vandamme P."/>
            <person name="Peeters C."/>
            <person name="Hettiarachchi A."/>
            <person name="Cnockaert M."/>
            <person name="Carlier A."/>
        </authorList>
    </citation>
    <scope>NUCLEOTIDE SEQUENCE</scope>
    <source>
        <strain evidence="9">LMG 31809</strain>
    </source>
</reference>
<dbReference type="InterPro" id="IPR012127">
    <property type="entry name" value="Cyt_c_prime"/>
</dbReference>
<keyword evidence="8" id="KW-0732">Signal</keyword>
<dbReference type="Gene3D" id="1.20.120.10">
    <property type="entry name" value="Cytochrome c/b562"/>
    <property type="match status" value="1"/>
</dbReference>
<gene>
    <name evidence="9" type="ORF">NYP16_01215</name>
</gene>
<keyword evidence="4" id="KW-0249">Electron transport</keyword>
<feature type="binding site" description="covalent" evidence="7">
    <location>
        <position position="145"/>
    </location>
    <ligand>
        <name>heme c</name>
        <dbReference type="ChEBI" id="CHEBI:61717"/>
    </ligand>
</feature>
<dbReference type="EMBL" id="JANWOI010000001">
    <property type="protein sequence ID" value="MDA5192578.1"/>
    <property type="molecule type" value="Genomic_DNA"/>
</dbReference>
<evidence type="ECO:0000256" key="7">
    <source>
        <dbReference type="PIRSR" id="PIRSR000027-2"/>
    </source>
</evidence>
<dbReference type="RefSeq" id="WP_274942283.1">
    <property type="nucleotide sequence ID" value="NZ_JANWOI010000001.1"/>
</dbReference>
<dbReference type="Proteomes" id="UP001141619">
    <property type="component" value="Unassembled WGS sequence"/>
</dbReference>
<feature type="binding site" description="axial binding residue" evidence="6">
    <location>
        <position position="146"/>
    </location>
    <ligand>
        <name>heme c</name>
        <dbReference type="ChEBI" id="CHEBI:61717"/>
    </ligand>
    <ligandPart>
        <name>Fe</name>
        <dbReference type="ChEBI" id="CHEBI:18248"/>
    </ligandPart>
</feature>
<keyword evidence="5 6" id="KW-0408">Iron</keyword>
<dbReference type="GO" id="GO:0009055">
    <property type="term" value="F:electron transfer activity"/>
    <property type="evidence" value="ECO:0007669"/>
    <property type="project" value="InterPro"/>
</dbReference>
<dbReference type="PRINTS" id="PR00608">
    <property type="entry name" value="CYTCHROMECII"/>
</dbReference>
<dbReference type="PROSITE" id="PS51009">
    <property type="entry name" value="CYTCII"/>
    <property type="match status" value="1"/>
</dbReference>
<name>A0A9X3TVT5_9PROT</name>
<evidence type="ECO:0000256" key="4">
    <source>
        <dbReference type="ARBA" id="ARBA00022982"/>
    </source>
</evidence>
<keyword evidence="10" id="KW-1185">Reference proteome</keyword>
<dbReference type="GO" id="GO:0005506">
    <property type="term" value="F:iron ion binding"/>
    <property type="evidence" value="ECO:0007669"/>
    <property type="project" value="InterPro"/>
</dbReference>
<dbReference type="PIRSF" id="PIRSF000027">
    <property type="entry name" value="Cytc_c_prime"/>
    <property type="match status" value="1"/>
</dbReference>
<evidence type="ECO:0000256" key="5">
    <source>
        <dbReference type="ARBA" id="ARBA00023004"/>
    </source>
</evidence>
<comment type="caution">
    <text evidence="9">The sequence shown here is derived from an EMBL/GenBank/DDBJ whole genome shotgun (WGS) entry which is preliminary data.</text>
</comment>
<dbReference type="InterPro" id="IPR010980">
    <property type="entry name" value="Cyt_c/b562"/>
</dbReference>
<protein>
    <submittedName>
        <fullName evidence="9">Cytochrome c</fullName>
    </submittedName>
</protein>
<sequence>MLKKAMMLSMAAMVMTGAVHSAQAAEADDAVTYRKEVMKIIGGNMAGLSMALKGKIDDPKALQTHAEMLARTSSMALGAFKENTAGKGRERTTAKADIWSKWPEFEKDMKAFDQQAQKLASAAASGGAKAAGAEMAALGKSCKTCHDDFREKH</sequence>
<dbReference type="InterPro" id="IPR015984">
    <property type="entry name" value="Cyt_c_prime_subgr"/>
</dbReference>
<evidence type="ECO:0000256" key="1">
    <source>
        <dbReference type="ARBA" id="ARBA00022448"/>
    </source>
</evidence>
<proteinExistence type="predicted"/>
<evidence type="ECO:0000256" key="6">
    <source>
        <dbReference type="PIRSR" id="PIRSR000027-1"/>
    </source>
</evidence>
<evidence type="ECO:0000256" key="8">
    <source>
        <dbReference type="SAM" id="SignalP"/>
    </source>
</evidence>
<keyword evidence="1" id="KW-0813">Transport</keyword>
<evidence type="ECO:0000313" key="9">
    <source>
        <dbReference type="EMBL" id="MDA5192578.1"/>
    </source>
</evidence>
<keyword evidence="3 6" id="KW-0479">Metal-binding</keyword>
<evidence type="ECO:0000256" key="2">
    <source>
        <dbReference type="ARBA" id="ARBA00022617"/>
    </source>
</evidence>
<evidence type="ECO:0000313" key="10">
    <source>
        <dbReference type="Proteomes" id="UP001141619"/>
    </source>
</evidence>
<dbReference type="Pfam" id="PF01322">
    <property type="entry name" value="Cytochrom_C_2"/>
    <property type="match status" value="1"/>
</dbReference>
<comment type="PTM">
    <text evidence="7">Binds 1 heme group per subunit.</text>
</comment>
<organism evidence="9 10">
    <name type="scientific">Govanella unica</name>
    <dbReference type="NCBI Taxonomy" id="2975056"/>
    <lineage>
        <taxon>Bacteria</taxon>
        <taxon>Pseudomonadati</taxon>
        <taxon>Pseudomonadota</taxon>
        <taxon>Alphaproteobacteria</taxon>
        <taxon>Emcibacterales</taxon>
        <taxon>Govanellaceae</taxon>
        <taxon>Govanella</taxon>
    </lineage>
</organism>
<accession>A0A9X3TVT5</accession>
<reference evidence="9" key="1">
    <citation type="submission" date="2022-08" db="EMBL/GenBank/DDBJ databases">
        <authorList>
            <person name="Vandamme P."/>
            <person name="Hettiarachchi A."/>
            <person name="Peeters C."/>
            <person name="Cnockaert M."/>
            <person name="Carlier A."/>
        </authorList>
    </citation>
    <scope>NUCLEOTIDE SEQUENCE</scope>
    <source>
        <strain evidence="9">LMG 31809</strain>
    </source>
</reference>
<keyword evidence="2 7" id="KW-0349">Heme</keyword>
<dbReference type="InterPro" id="IPR002321">
    <property type="entry name" value="Cyt_c_II"/>
</dbReference>
<dbReference type="GO" id="GO:0020037">
    <property type="term" value="F:heme binding"/>
    <property type="evidence" value="ECO:0007669"/>
    <property type="project" value="InterPro"/>
</dbReference>
<dbReference type="SUPFAM" id="SSF47175">
    <property type="entry name" value="Cytochromes"/>
    <property type="match status" value="1"/>
</dbReference>
<feature type="binding site" description="covalent" evidence="7">
    <location>
        <position position="142"/>
    </location>
    <ligand>
        <name>heme c</name>
        <dbReference type="ChEBI" id="CHEBI:61717"/>
    </ligand>
</feature>
<dbReference type="GO" id="GO:0022900">
    <property type="term" value="P:electron transport chain"/>
    <property type="evidence" value="ECO:0007669"/>
    <property type="project" value="InterPro"/>
</dbReference>
<feature type="chain" id="PRO_5040855371" evidence="8">
    <location>
        <begin position="25"/>
        <end position="153"/>
    </location>
</feature>